<dbReference type="NCBIfam" id="TIGR01727">
    <property type="entry name" value="oligo_HPY"/>
    <property type="match status" value="1"/>
</dbReference>
<dbReference type="InterPro" id="IPR003439">
    <property type="entry name" value="ABC_transporter-like_ATP-bd"/>
</dbReference>
<proteinExistence type="inferred from homology"/>
<dbReference type="GO" id="GO:0015833">
    <property type="term" value="P:peptide transport"/>
    <property type="evidence" value="ECO:0007669"/>
    <property type="project" value="InterPro"/>
</dbReference>
<dbReference type="PANTHER" id="PTHR43776">
    <property type="entry name" value="TRANSPORT ATP-BINDING PROTEIN"/>
    <property type="match status" value="1"/>
</dbReference>
<dbReference type="Pfam" id="PF08352">
    <property type="entry name" value="oligo_HPY"/>
    <property type="match status" value="1"/>
</dbReference>
<name>A0A2V3TXV4_9HYPH</name>
<dbReference type="Gene3D" id="3.40.50.300">
    <property type="entry name" value="P-loop containing nucleotide triphosphate hydrolases"/>
    <property type="match status" value="1"/>
</dbReference>
<comment type="caution">
    <text evidence="7">The sequence shown here is derived from an EMBL/GenBank/DDBJ whole genome shotgun (WGS) entry which is preliminary data.</text>
</comment>
<accession>A0A2V3TXV4</accession>
<sequence length="356" mass="39058">MAEAIGSAAGAQSLLELRDVAKVFAPRTTFFGRGKSRPVRAVDGVSFDIRAGETLGVVGESGCGKSTVTRCILGIHEVSSGTIRYRDRDGRMIDLTALSEHERLAYCTDLRIVFQDPQASLNPRLPVIDIVGEVLKVNHLLPRSEIEGRVRELLQRVGLRPEYARRYPHAFSGGERQRVGIARALATNPRLVILDEAVSALDVSVRAQTLNLLKDLQQEFGLTYLFVSHDLSVIEYICDRVVVMYVGQIVEIANAADLFARPMHPYTEALLSALPVPDPAFKRRGRRIHLPGEVADPANRPAGCSFHPRCRFATERCKAETPALRSVAGRTVACHHAEDLALQGVNMGSSPEVQHA</sequence>
<dbReference type="SUPFAM" id="SSF52540">
    <property type="entry name" value="P-loop containing nucleoside triphosphate hydrolases"/>
    <property type="match status" value="1"/>
</dbReference>
<dbReference type="InterPro" id="IPR017871">
    <property type="entry name" value="ABC_transporter-like_CS"/>
</dbReference>
<evidence type="ECO:0000256" key="2">
    <source>
        <dbReference type="ARBA" id="ARBA00005417"/>
    </source>
</evidence>
<keyword evidence="4" id="KW-0547">Nucleotide-binding</keyword>
<gene>
    <name evidence="7" type="ORF">C7450_11253</name>
</gene>
<dbReference type="AlphaFoldDB" id="A0A2V3TXV4"/>
<dbReference type="FunFam" id="3.40.50.300:FF:000016">
    <property type="entry name" value="Oligopeptide ABC transporter ATP-binding component"/>
    <property type="match status" value="1"/>
</dbReference>
<dbReference type="Pfam" id="PF00005">
    <property type="entry name" value="ABC_tran"/>
    <property type="match status" value="1"/>
</dbReference>
<dbReference type="InterPro" id="IPR013563">
    <property type="entry name" value="Oligopep_ABC_C"/>
</dbReference>
<feature type="domain" description="ABC transporter" evidence="6">
    <location>
        <begin position="15"/>
        <end position="271"/>
    </location>
</feature>
<keyword evidence="8" id="KW-1185">Reference proteome</keyword>
<dbReference type="InterPro" id="IPR027417">
    <property type="entry name" value="P-loop_NTPase"/>
</dbReference>
<protein>
    <submittedName>
        <fullName evidence="7">Peptide/nickel transport system ATP-binding protein</fullName>
    </submittedName>
</protein>
<evidence type="ECO:0000313" key="8">
    <source>
        <dbReference type="Proteomes" id="UP000248021"/>
    </source>
</evidence>
<dbReference type="RefSeq" id="WP_110377274.1">
    <property type="nucleotide sequence ID" value="NZ_JAHBRY010000002.1"/>
</dbReference>
<dbReference type="SMART" id="SM00382">
    <property type="entry name" value="AAA"/>
    <property type="match status" value="1"/>
</dbReference>
<comment type="similarity">
    <text evidence="2">Belongs to the ABC transporter superfamily.</text>
</comment>
<evidence type="ECO:0000256" key="3">
    <source>
        <dbReference type="ARBA" id="ARBA00022448"/>
    </source>
</evidence>
<dbReference type="GO" id="GO:0055085">
    <property type="term" value="P:transmembrane transport"/>
    <property type="evidence" value="ECO:0007669"/>
    <property type="project" value="UniProtKB-ARBA"/>
</dbReference>
<dbReference type="GO" id="GO:0016887">
    <property type="term" value="F:ATP hydrolysis activity"/>
    <property type="evidence" value="ECO:0007669"/>
    <property type="project" value="InterPro"/>
</dbReference>
<dbReference type="PANTHER" id="PTHR43776:SF7">
    <property type="entry name" value="D,D-DIPEPTIDE TRANSPORT ATP-BINDING PROTEIN DDPF-RELATED"/>
    <property type="match status" value="1"/>
</dbReference>
<dbReference type="EMBL" id="QJJK01000012">
    <property type="protein sequence ID" value="PXW54024.1"/>
    <property type="molecule type" value="Genomic_DNA"/>
</dbReference>
<evidence type="ECO:0000256" key="1">
    <source>
        <dbReference type="ARBA" id="ARBA00004417"/>
    </source>
</evidence>
<dbReference type="InterPro" id="IPR050319">
    <property type="entry name" value="ABC_transp_ATP-bind"/>
</dbReference>
<keyword evidence="3" id="KW-0813">Transport</keyword>
<dbReference type="GO" id="GO:0005524">
    <property type="term" value="F:ATP binding"/>
    <property type="evidence" value="ECO:0007669"/>
    <property type="project" value="UniProtKB-KW"/>
</dbReference>
<organism evidence="7 8">
    <name type="scientific">Chelatococcus asaccharovorans</name>
    <dbReference type="NCBI Taxonomy" id="28210"/>
    <lineage>
        <taxon>Bacteria</taxon>
        <taxon>Pseudomonadati</taxon>
        <taxon>Pseudomonadota</taxon>
        <taxon>Alphaproteobacteria</taxon>
        <taxon>Hyphomicrobiales</taxon>
        <taxon>Chelatococcaceae</taxon>
        <taxon>Chelatococcus</taxon>
    </lineage>
</organism>
<comment type="subcellular location">
    <subcellularLocation>
        <location evidence="1">Cell inner membrane</location>
        <topology evidence="1">Peripheral membrane protein</topology>
    </subcellularLocation>
</comment>
<dbReference type="PROSITE" id="PS50893">
    <property type="entry name" value="ABC_TRANSPORTER_2"/>
    <property type="match status" value="1"/>
</dbReference>
<dbReference type="Proteomes" id="UP000248021">
    <property type="component" value="Unassembled WGS sequence"/>
</dbReference>
<evidence type="ECO:0000313" key="7">
    <source>
        <dbReference type="EMBL" id="PXW54024.1"/>
    </source>
</evidence>
<keyword evidence="5 7" id="KW-0067">ATP-binding</keyword>
<evidence type="ECO:0000256" key="5">
    <source>
        <dbReference type="ARBA" id="ARBA00022840"/>
    </source>
</evidence>
<evidence type="ECO:0000259" key="6">
    <source>
        <dbReference type="PROSITE" id="PS50893"/>
    </source>
</evidence>
<dbReference type="InterPro" id="IPR003593">
    <property type="entry name" value="AAA+_ATPase"/>
</dbReference>
<evidence type="ECO:0000256" key="4">
    <source>
        <dbReference type="ARBA" id="ARBA00022741"/>
    </source>
</evidence>
<dbReference type="GO" id="GO:0005886">
    <property type="term" value="C:plasma membrane"/>
    <property type="evidence" value="ECO:0007669"/>
    <property type="project" value="UniProtKB-SubCell"/>
</dbReference>
<dbReference type="CDD" id="cd03257">
    <property type="entry name" value="ABC_NikE_OppD_transporters"/>
    <property type="match status" value="1"/>
</dbReference>
<dbReference type="PROSITE" id="PS00211">
    <property type="entry name" value="ABC_TRANSPORTER_1"/>
    <property type="match status" value="1"/>
</dbReference>
<reference evidence="7 8" key="1">
    <citation type="submission" date="2018-05" db="EMBL/GenBank/DDBJ databases">
        <title>Genomic Encyclopedia of Type Strains, Phase IV (KMG-IV): sequencing the most valuable type-strain genomes for metagenomic binning, comparative biology and taxonomic classification.</title>
        <authorList>
            <person name="Goeker M."/>
        </authorList>
    </citation>
    <scope>NUCLEOTIDE SEQUENCE [LARGE SCALE GENOMIC DNA]</scope>
    <source>
        <strain evidence="7 8">DSM 6462</strain>
    </source>
</reference>
<dbReference type="OrthoDB" id="7328866at2"/>